<proteinExistence type="predicted"/>
<name>A0ABM7NQ27_9FIRM</name>
<evidence type="ECO:0000313" key="1">
    <source>
        <dbReference type="EMBL" id="BCS82196.1"/>
    </source>
</evidence>
<reference evidence="1 2" key="1">
    <citation type="submission" date="2021-02" db="EMBL/GenBank/DDBJ databases">
        <title>Nitrogen-fixing ability and nitrogen fixation related genes of thermophilic fermentative bacteria in the genus Caldicellulosiruptor.</title>
        <authorList>
            <person name="Chen Y."/>
            <person name="Nishihara A."/>
            <person name="Haruta S."/>
        </authorList>
    </citation>
    <scope>NUCLEOTIDE SEQUENCE [LARGE SCALE GENOMIC DNA]</scope>
    <source>
        <strain evidence="1 2">YA01</strain>
    </source>
</reference>
<sequence>MRIIIGNRNERKIDINFPLFTVTFLLRVTPKFVLKHILKKLQAKIALDDIDFRAISRAIYSLRKYKGLAIVEIKESNGSEVLIKI</sequence>
<keyword evidence="2" id="KW-1185">Reference proteome</keyword>
<dbReference type="Proteomes" id="UP000663623">
    <property type="component" value="Chromosome"/>
</dbReference>
<organism evidence="1 2">
    <name type="scientific">Caldicellulosiruptor diazotrophicus</name>
    <dbReference type="NCBI Taxonomy" id="2806205"/>
    <lineage>
        <taxon>Bacteria</taxon>
        <taxon>Bacillati</taxon>
        <taxon>Bacillota</taxon>
        <taxon>Bacillota incertae sedis</taxon>
        <taxon>Caldicellulosiruptorales</taxon>
        <taxon>Caldicellulosiruptoraceae</taxon>
        <taxon>Caldicellulosiruptor</taxon>
    </lineage>
</organism>
<gene>
    <name evidence="1" type="ORF">CaldiYA01_21560</name>
</gene>
<dbReference type="EMBL" id="AP024480">
    <property type="protein sequence ID" value="BCS82196.1"/>
    <property type="molecule type" value="Genomic_DNA"/>
</dbReference>
<accession>A0ABM7NQ27</accession>
<dbReference type="RefSeq" id="WP_207179598.1">
    <property type="nucleotide sequence ID" value="NZ_AP024480.1"/>
</dbReference>
<protein>
    <submittedName>
        <fullName evidence="1">Uncharacterized protein</fullName>
    </submittedName>
</protein>
<evidence type="ECO:0000313" key="2">
    <source>
        <dbReference type="Proteomes" id="UP000663623"/>
    </source>
</evidence>